<dbReference type="PROSITE" id="PS50893">
    <property type="entry name" value="ABC_TRANSPORTER_2"/>
    <property type="match status" value="1"/>
</dbReference>
<gene>
    <name evidence="10" type="ORF">OMM_02267</name>
</gene>
<dbReference type="GO" id="GO:0005524">
    <property type="term" value="F:ATP binding"/>
    <property type="evidence" value="ECO:0007669"/>
    <property type="project" value="UniProtKB-KW"/>
</dbReference>
<dbReference type="Gene3D" id="1.20.1560.10">
    <property type="entry name" value="ABC transporter type 1, transmembrane domain"/>
    <property type="match status" value="1"/>
</dbReference>
<keyword evidence="5 7" id="KW-1133">Transmembrane helix</keyword>
<evidence type="ECO:0000259" key="9">
    <source>
        <dbReference type="PROSITE" id="PS50929"/>
    </source>
</evidence>
<evidence type="ECO:0000259" key="8">
    <source>
        <dbReference type="PROSITE" id="PS50893"/>
    </source>
</evidence>
<dbReference type="SMART" id="SM00382">
    <property type="entry name" value="AAA"/>
    <property type="match status" value="1"/>
</dbReference>
<dbReference type="GO" id="GO:0005886">
    <property type="term" value="C:plasma membrane"/>
    <property type="evidence" value="ECO:0007669"/>
    <property type="project" value="UniProtKB-SubCell"/>
</dbReference>
<evidence type="ECO:0000256" key="6">
    <source>
        <dbReference type="ARBA" id="ARBA00023136"/>
    </source>
</evidence>
<protein>
    <submittedName>
        <fullName evidence="10">ATP-binding protein syrD</fullName>
    </submittedName>
</protein>
<dbReference type="InterPro" id="IPR003439">
    <property type="entry name" value="ABC_transporter-like_ATP-bd"/>
</dbReference>
<feature type="transmembrane region" description="Helical" evidence="7">
    <location>
        <begin position="131"/>
        <end position="150"/>
    </location>
</feature>
<dbReference type="InterPro" id="IPR027417">
    <property type="entry name" value="P-loop_NTPase"/>
</dbReference>
<dbReference type="Gene3D" id="3.40.50.300">
    <property type="entry name" value="P-loop containing nucleotide triphosphate hydrolases"/>
    <property type="match status" value="1"/>
</dbReference>
<comment type="subcellular location">
    <subcellularLocation>
        <location evidence="1">Cell membrane</location>
        <topology evidence="1">Multi-pass membrane protein</topology>
    </subcellularLocation>
</comment>
<dbReference type="InterPro" id="IPR036640">
    <property type="entry name" value="ABC1_TM_sf"/>
</dbReference>
<dbReference type="InterPro" id="IPR003593">
    <property type="entry name" value="AAA+_ATPase"/>
</dbReference>
<dbReference type="SUPFAM" id="SSF90123">
    <property type="entry name" value="ABC transporter transmembrane region"/>
    <property type="match status" value="1"/>
</dbReference>
<dbReference type="PANTHER" id="PTHR24221:SF654">
    <property type="entry name" value="ATP-BINDING CASSETTE SUB-FAMILY B MEMBER 6"/>
    <property type="match status" value="1"/>
</dbReference>
<evidence type="ECO:0000256" key="3">
    <source>
        <dbReference type="ARBA" id="ARBA00022741"/>
    </source>
</evidence>
<feature type="domain" description="ABC transporter" evidence="8">
    <location>
        <begin position="331"/>
        <end position="535"/>
    </location>
</feature>
<dbReference type="PANTHER" id="PTHR24221">
    <property type="entry name" value="ATP-BINDING CASSETTE SUB-FAMILY B"/>
    <property type="match status" value="1"/>
</dbReference>
<keyword evidence="6 7" id="KW-0472">Membrane</keyword>
<dbReference type="InterPro" id="IPR011527">
    <property type="entry name" value="ABC1_TM_dom"/>
</dbReference>
<dbReference type="Pfam" id="PF00005">
    <property type="entry name" value="ABC_tran"/>
    <property type="match status" value="1"/>
</dbReference>
<dbReference type="EMBL" id="ATBP01000228">
    <property type="protein sequence ID" value="ETR71744.1"/>
    <property type="molecule type" value="Genomic_DNA"/>
</dbReference>
<feature type="transmembrane region" description="Helical" evidence="7">
    <location>
        <begin position="56"/>
        <end position="82"/>
    </location>
</feature>
<dbReference type="PROSITE" id="PS50929">
    <property type="entry name" value="ABC_TM1F"/>
    <property type="match status" value="1"/>
</dbReference>
<dbReference type="Proteomes" id="UP000189670">
    <property type="component" value="Unassembled WGS sequence"/>
</dbReference>
<comment type="caution">
    <text evidence="10">The sequence shown here is derived from an EMBL/GenBank/DDBJ whole genome shotgun (WGS) entry which is preliminary data.</text>
</comment>
<evidence type="ECO:0000256" key="2">
    <source>
        <dbReference type="ARBA" id="ARBA00022692"/>
    </source>
</evidence>
<dbReference type="InterPro" id="IPR039421">
    <property type="entry name" value="Type_1_exporter"/>
</dbReference>
<feature type="transmembrane region" description="Helical" evidence="7">
    <location>
        <begin position="236"/>
        <end position="258"/>
    </location>
</feature>
<evidence type="ECO:0000256" key="7">
    <source>
        <dbReference type="SAM" id="Phobius"/>
    </source>
</evidence>
<dbReference type="GO" id="GO:0140359">
    <property type="term" value="F:ABC-type transporter activity"/>
    <property type="evidence" value="ECO:0007669"/>
    <property type="project" value="InterPro"/>
</dbReference>
<keyword evidence="3" id="KW-0547">Nucleotide-binding</keyword>
<feature type="transmembrane region" description="Helical" evidence="7">
    <location>
        <begin position="270"/>
        <end position="290"/>
    </location>
</feature>
<organism evidence="10 11">
    <name type="scientific">Candidatus Magnetoglobus multicellularis str. Araruama</name>
    <dbReference type="NCBI Taxonomy" id="890399"/>
    <lineage>
        <taxon>Bacteria</taxon>
        <taxon>Pseudomonadati</taxon>
        <taxon>Thermodesulfobacteriota</taxon>
        <taxon>Desulfobacteria</taxon>
        <taxon>Desulfobacterales</taxon>
        <taxon>Desulfobacteraceae</taxon>
        <taxon>Candidatus Magnetoglobus</taxon>
    </lineage>
</organism>
<evidence type="ECO:0000256" key="4">
    <source>
        <dbReference type="ARBA" id="ARBA00022840"/>
    </source>
</evidence>
<dbReference type="AlphaFoldDB" id="A0A1V1PAD9"/>
<feature type="transmembrane region" description="Helical" evidence="7">
    <location>
        <begin position="23"/>
        <end position="44"/>
    </location>
</feature>
<reference evidence="11" key="1">
    <citation type="submission" date="2012-11" db="EMBL/GenBank/DDBJ databases">
        <authorList>
            <person name="Lucero-Rivera Y.E."/>
            <person name="Tovar-Ramirez D."/>
        </authorList>
    </citation>
    <scope>NUCLEOTIDE SEQUENCE [LARGE SCALE GENOMIC DNA]</scope>
    <source>
        <strain evidence="11">Araruama</strain>
    </source>
</reference>
<keyword evidence="2 7" id="KW-0812">Transmembrane</keyword>
<sequence length="536" mass="62375">MGKIFNYSFIVEQENFLKTIKSLFVWAFTNGVTQAAIVVIVFHIAGTPQLTPNVRIFFMFVLFVLLDSVTRFRFNIILIYFIENTIAHLRLQIIDHVRRTDLTTYLRLKTEHIYISLTSDMNELSNICHTLAVLLRTSVSECILTSYLIFLSQEAFVITVIILILFFICFAAFSNHLQGVIQKIREAEIKFLETINDLIEGVKELRLNSHKSDAFFSKSVCLSASQLRKAHHQNNISFIFIYLLFYGTWICGVIMITLTLSLLEKSSIRVIQIIGLFLYIPVTTKIYNVIEFLHVHISIKRFNHLYNSLSQINYEQEQYDSNAHLQKFNHLHYENISFTYQSTDGQPFDIKTFSLIFQPDEITFITGGNGSGKSTLINLILGLYPSDSGHIYLDNQLINIRQQSMLFAPIFQDFHLFDRLYGLQKIDDQKLRDLLSQFHLDKHVQYIDGKFTTLKLSRGQQKRLALVSAIMLNSPIYVFDEWAADQDPYFRRYFYETLLPEFKADGKTVIAVTHDDRWFHVADRVLEMSYGRLSVK</sequence>
<dbReference type="SUPFAM" id="SSF52540">
    <property type="entry name" value="P-loop containing nucleoside triphosphate hydrolases"/>
    <property type="match status" value="1"/>
</dbReference>
<accession>A0A1V1PAD9</accession>
<dbReference type="GO" id="GO:0034040">
    <property type="term" value="F:ATPase-coupled lipid transmembrane transporter activity"/>
    <property type="evidence" value="ECO:0007669"/>
    <property type="project" value="TreeGrafter"/>
</dbReference>
<evidence type="ECO:0000256" key="1">
    <source>
        <dbReference type="ARBA" id="ARBA00004651"/>
    </source>
</evidence>
<feature type="transmembrane region" description="Helical" evidence="7">
    <location>
        <begin position="156"/>
        <end position="175"/>
    </location>
</feature>
<evidence type="ECO:0000313" key="10">
    <source>
        <dbReference type="EMBL" id="ETR71744.1"/>
    </source>
</evidence>
<name>A0A1V1PAD9_9BACT</name>
<evidence type="ECO:0000313" key="11">
    <source>
        <dbReference type="Proteomes" id="UP000189670"/>
    </source>
</evidence>
<evidence type="ECO:0000256" key="5">
    <source>
        <dbReference type="ARBA" id="ARBA00022989"/>
    </source>
</evidence>
<feature type="domain" description="ABC transmembrane type-1" evidence="9">
    <location>
        <begin position="1"/>
        <end position="280"/>
    </location>
</feature>
<dbReference type="GO" id="GO:0016887">
    <property type="term" value="F:ATP hydrolysis activity"/>
    <property type="evidence" value="ECO:0007669"/>
    <property type="project" value="InterPro"/>
</dbReference>
<keyword evidence="4 10" id="KW-0067">ATP-binding</keyword>
<proteinExistence type="predicted"/>